<protein>
    <submittedName>
        <fullName evidence="1">Uncharacterized protein</fullName>
    </submittedName>
</protein>
<proteinExistence type="predicted"/>
<keyword evidence="2" id="KW-1185">Reference proteome</keyword>
<dbReference type="Proteomes" id="UP000053268">
    <property type="component" value="Unassembled WGS sequence"/>
</dbReference>
<accession>A0A194QGX0</accession>
<sequence>MSAFSWLSDYVTSPVLTKVLSEYDLKGFLHVGIDYSVFLHVPKSHDKNLIYELYETRHVEDIKTNKSQLLAISKVPVQYIRQQLKTYLQELYKAKYEDDNVVPGTSVQTLREWQIDQKLNQQDNLVIPNKQKYIKSENKWYYIKGKQSRRDTLKEA</sequence>
<dbReference type="EMBL" id="KQ459232">
    <property type="protein sequence ID" value="KPJ02691.1"/>
    <property type="molecule type" value="Genomic_DNA"/>
</dbReference>
<evidence type="ECO:0000313" key="1">
    <source>
        <dbReference type="EMBL" id="KPJ02691.1"/>
    </source>
</evidence>
<reference evidence="1 2" key="1">
    <citation type="journal article" date="2015" name="Nat. Commun.">
        <title>Outbred genome sequencing and CRISPR/Cas9 gene editing in butterflies.</title>
        <authorList>
            <person name="Li X."/>
            <person name="Fan D."/>
            <person name="Zhang W."/>
            <person name="Liu G."/>
            <person name="Zhang L."/>
            <person name="Zhao L."/>
            <person name="Fang X."/>
            <person name="Chen L."/>
            <person name="Dong Y."/>
            <person name="Chen Y."/>
            <person name="Ding Y."/>
            <person name="Zhao R."/>
            <person name="Feng M."/>
            <person name="Zhu Y."/>
            <person name="Feng Y."/>
            <person name="Jiang X."/>
            <person name="Zhu D."/>
            <person name="Xiang H."/>
            <person name="Feng X."/>
            <person name="Li S."/>
            <person name="Wang J."/>
            <person name="Zhang G."/>
            <person name="Kronforst M.R."/>
            <person name="Wang W."/>
        </authorList>
    </citation>
    <scope>NUCLEOTIDE SEQUENCE [LARGE SCALE GENOMIC DNA]</scope>
    <source>
        <strain evidence="1">Ya'a_city_454_Px</strain>
        <tissue evidence="1">Whole body</tissue>
    </source>
</reference>
<name>A0A194QGX0_PAPXU</name>
<evidence type="ECO:0000313" key="2">
    <source>
        <dbReference type="Proteomes" id="UP000053268"/>
    </source>
</evidence>
<organism evidence="1 2">
    <name type="scientific">Papilio xuthus</name>
    <name type="common">Asian swallowtail butterfly</name>
    <dbReference type="NCBI Taxonomy" id="66420"/>
    <lineage>
        <taxon>Eukaryota</taxon>
        <taxon>Metazoa</taxon>
        <taxon>Ecdysozoa</taxon>
        <taxon>Arthropoda</taxon>
        <taxon>Hexapoda</taxon>
        <taxon>Insecta</taxon>
        <taxon>Pterygota</taxon>
        <taxon>Neoptera</taxon>
        <taxon>Endopterygota</taxon>
        <taxon>Lepidoptera</taxon>
        <taxon>Glossata</taxon>
        <taxon>Ditrysia</taxon>
        <taxon>Papilionoidea</taxon>
        <taxon>Papilionidae</taxon>
        <taxon>Papilioninae</taxon>
        <taxon>Papilio</taxon>
    </lineage>
</organism>
<dbReference type="AlphaFoldDB" id="A0A194QGX0"/>
<gene>
    <name evidence="1" type="ORF">RR46_09894</name>
</gene>